<dbReference type="Pfam" id="PF04290">
    <property type="entry name" value="DctQ"/>
    <property type="match status" value="1"/>
</dbReference>
<evidence type="ECO:0000256" key="1">
    <source>
        <dbReference type="ARBA" id="ARBA00004429"/>
    </source>
</evidence>
<keyword evidence="4" id="KW-0997">Cell inner membrane</keyword>
<keyword evidence="7 9" id="KW-0472">Membrane</keyword>
<comment type="similarity">
    <text evidence="8">Belongs to the TRAP transporter small permease family.</text>
</comment>
<keyword evidence="6 9" id="KW-1133">Transmembrane helix</keyword>
<dbReference type="OrthoDB" id="9815614at2"/>
<evidence type="ECO:0000313" key="11">
    <source>
        <dbReference type="EMBL" id="SEI86829.1"/>
    </source>
</evidence>
<evidence type="ECO:0000313" key="12">
    <source>
        <dbReference type="Proteomes" id="UP000199200"/>
    </source>
</evidence>
<dbReference type="InterPro" id="IPR007387">
    <property type="entry name" value="TRAP_DctQ"/>
</dbReference>
<dbReference type="GO" id="GO:0022857">
    <property type="term" value="F:transmembrane transporter activity"/>
    <property type="evidence" value="ECO:0007669"/>
    <property type="project" value="TreeGrafter"/>
</dbReference>
<evidence type="ECO:0000259" key="10">
    <source>
        <dbReference type="Pfam" id="PF04290"/>
    </source>
</evidence>
<evidence type="ECO:0000256" key="7">
    <source>
        <dbReference type="ARBA" id="ARBA00023136"/>
    </source>
</evidence>
<feature type="transmembrane region" description="Helical" evidence="9">
    <location>
        <begin position="45"/>
        <end position="64"/>
    </location>
</feature>
<comment type="subcellular location">
    <subcellularLocation>
        <location evidence="1">Cell inner membrane</location>
        <topology evidence="1">Multi-pass membrane protein</topology>
    </subcellularLocation>
</comment>
<evidence type="ECO:0000256" key="6">
    <source>
        <dbReference type="ARBA" id="ARBA00022989"/>
    </source>
</evidence>
<evidence type="ECO:0000256" key="2">
    <source>
        <dbReference type="ARBA" id="ARBA00022448"/>
    </source>
</evidence>
<keyword evidence="12" id="KW-1185">Reference proteome</keyword>
<keyword evidence="5 9" id="KW-0812">Transmembrane</keyword>
<keyword evidence="3" id="KW-1003">Cell membrane</keyword>
<proteinExistence type="inferred from homology"/>
<organism evidence="11 12">
    <name type="scientific">Bhargavaea ginsengi</name>
    <dbReference type="NCBI Taxonomy" id="426757"/>
    <lineage>
        <taxon>Bacteria</taxon>
        <taxon>Bacillati</taxon>
        <taxon>Bacillota</taxon>
        <taxon>Bacilli</taxon>
        <taxon>Bacillales</taxon>
        <taxon>Caryophanaceae</taxon>
        <taxon>Bhargavaea</taxon>
    </lineage>
</organism>
<dbReference type="RefSeq" id="WP_092049901.1">
    <property type="nucleotide sequence ID" value="NZ_FNZF01000001.1"/>
</dbReference>
<gene>
    <name evidence="11" type="ORF">SAMN04488127_0662</name>
</gene>
<evidence type="ECO:0000256" key="8">
    <source>
        <dbReference type="ARBA" id="ARBA00038436"/>
    </source>
</evidence>
<dbReference type="InterPro" id="IPR055348">
    <property type="entry name" value="DctQ"/>
</dbReference>
<keyword evidence="2" id="KW-0813">Transport</keyword>
<dbReference type="PANTHER" id="PTHR35011">
    <property type="entry name" value="2,3-DIKETO-L-GULONATE TRAP TRANSPORTER SMALL PERMEASE PROTEIN YIAM"/>
    <property type="match status" value="1"/>
</dbReference>
<name>A0A1H6U3D3_9BACL</name>
<reference evidence="12" key="1">
    <citation type="submission" date="2016-10" db="EMBL/GenBank/DDBJ databases">
        <authorList>
            <person name="Varghese N."/>
            <person name="Submissions S."/>
        </authorList>
    </citation>
    <scope>NUCLEOTIDE SEQUENCE [LARGE SCALE GENOMIC DNA]</scope>
    <source>
        <strain evidence="12">CGMCC 1.6763</strain>
    </source>
</reference>
<evidence type="ECO:0000256" key="3">
    <source>
        <dbReference type="ARBA" id="ARBA00022475"/>
    </source>
</evidence>
<evidence type="ECO:0000256" key="5">
    <source>
        <dbReference type="ARBA" id="ARBA00022692"/>
    </source>
</evidence>
<dbReference type="PANTHER" id="PTHR35011:SF2">
    <property type="entry name" value="2,3-DIKETO-L-GULONATE TRAP TRANSPORTER SMALL PERMEASE PROTEIN YIAM"/>
    <property type="match status" value="1"/>
</dbReference>
<evidence type="ECO:0000256" key="4">
    <source>
        <dbReference type="ARBA" id="ARBA00022519"/>
    </source>
</evidence>
<dbReference type="GO" id="GO:0005886">
    <property type="term" value="C:plasma membrane"/>
    <property type="evidence" value="ECO:0007669"/>
    <property type="project" value="UniProtKB-SubCell"/>
</dbReference>
<dbReference type="Proteomes" id="UP000199200">
    <property type="component" value="Unassembled WGS sequence"/>
</dbReference>
<feature type="transmembrane region" description="Helical" evidence="9">
    <location>
        <begin position="126"/>
        <end position="147"/>
    </location>
</feature>
<dbReference type="GO" id="GO:0015740">
    <property type="term" value="P:C4-dicarboxylate transport"/>
    <property type="evidence" value="ECO:0007669"/>
    <property type="project" value="TreeGrafter"/>
</dbReference>
<feature type="domain" description="Tripartite ATP-independent periplasmic transporters DctQ component" evidence="10">
    <location>
        <begin position="24"/>
        <end position="148"/>
    </location>
</feature>
<accession>A0A1H6U3D3</accession>
<sequence>MEKLATILAKILSYLCIIALALLSAIVLIQVVSRFFDVSLPATEELARLLIVWLTFLGSALAIHEKMHLGVRYFVNLASERYQRIIDTFIYALVAVLLAILVFYGFSLSVTAITTASATMRLPMAVFYLAIPVSSLFALYFIIVHILKPNQAEQKEASL</sequence>
<dbReference type="EMBL" id="FNZF01000001">
    <property type="protein sequence ID" value="SEI86829.1"/>
    <property type="molecule type" value="Genomic_DNA"/>
</dbReference>
<dbReference type="STRING" id="426757.SAMN04488127_0662"/>
<evidence type="ECO:0000256" key="9">
    <source>
        <dbReference type="SAM" id="Phobius"/>
    </source>
</evidence>
<feature type="transmembrane region" description="Helical" evidence="9">
    <location>
        <begin position="85"/>
        <end position="106"/>
    </location>
</feature>
<protein>
    <submittedName>
        <fullName evidence="11">TRAP-type C4-dicarboxylate transport system, small permease component</fullName>
    </submittedName>
</protein>
<dbReference type="AlphaFoldDB" id="A0A1H6U3D3"/>
<feature type="transmembrane region" description="Helical" evidence="9">
    <location>
        <begin position="12"/>
        <end position="33"/>
    </location>
</feature>